<dbReference type="STRING" id="360412.LARV_03036"/>
<dbReference type="AlphaFoldDB" id="A0A0S7BJD5"/>
<dbReference type="SMART" id="SM00880">
    <property type="entry name" value="CHAD"/>
    <property type="match status" value="1"/>
</dbReference>
<name>A0A0S7BJD5_9CHLR</name>
<proteinExistence type="predicted"/>
<reference evidence="2" key="1">
    <citation type="submission" date="2015-07" db="EMBL/GenBank/DDBJ databases">
        <title>Draft Genome Sequences of Anaerolinea thermolimosa IMO-1, Bellilinea caldifistulae GOMI-1, Leptolinea tardivitalis YMTK-2, Levilinea saccharolytica KIBI-1,Longilinea arvoryzae KOME-1, Previously Described as Members of the Anaerolineaceae (Chloroflexi).</title>
        <authorList>
            <person name="Sekiguchi Y."/>
            <person name="Ohashi A."/>
            <person name="Matsuura N."/>
            <person name="Tourlousse M.D."/>
        </authorList>
    </citation>
    <scope>NUCLEOTIDE SEQUENCE [LARGE SCALE GENOMIC DNA]</scope>
    <source>
        <strain evidence="2">KOME-1</strain>
    </source>
</reference>
<evidence type="ECO:0000313" key="2">
    <source>
        <dbReference type="EMBL" id="GAP15252.1"/>
    </source>
</evidence>
<dbReference type="PROSITE" id="PS51708">
    <property type="entry name" value="CHAD"/>
    <property type="match status" value="1"/>
</dbReference>
<dbReference type="RefSeq" id="WP_075074437.1">
    <property type="nucleotide sequence ID" value="NZ_DF967972.1"/>
</dbReference>
<feature type="domain" description="CHAD" evidence="1">
    <location>
        <begin position="6"/>
        <end position="285"/>
    </location>
</feature>
<evidence type="ECO:0000259" key="1">
    <source>
        <dbReference type="PROSITE" id="PS51708"/>
    </source>
</evidence>
<organism evidence="2">
    <name type="scientific">Longilinea arvoryzae</name>
    <dbReference type="NCBI Taxonomy" id="360412"/>
    <lineage>
        <taxon>Bacteria</taxon>
        <taxon>Bacillati</taxon>
        <taxon>Chloroflexota</taxon>
        <taxon>Anaerolineae</taxon>
        <taxon>Anaerolineales</taxon>
        <taxon>Anaerolineaceae</taxon>
        <taxon>Longilinea</taxon>
    </lineage>
</organism>
<dbReference type="Gene3D" id="1.40.20.10">
    <property type="entry name" value="CHAD domain"/>
    <property type="match status" value="1"/>
</dbReference>
<protein>
    <submittedName>
        <fullName evidence="2">Uncharacterized conserved protein</fullName>
    </submittedName>
</protein>
<dbReference type="Pfam" id="PF05235">
    <property type="entry name" value="CHAD"/>
    <property type="match status" value="1"/>
</dbReference>
<dbReference type="Proteomes" id="UP000055060">
    <property type="component" value="Unassembled WGS sequence"/>
</dbReference>
<dbReference type="InterPro" id="IPR038186">
    <property type="entry name" value="CHAD_dom_sf"/>
</dbReference>
<keyword evidence="3" id="KW-1185">Reference proteome</keyword>
<sequence length="336" mass="39099">MKTRTDASILDFGADNLLRNLGALQQEYEGVRQGKDIETIHRMRVASRRLRTGIPLFGPGLAPKKFEGWNQNVRELTKALGAARDCDVQIDHLQQFYLQLPIGPARPGVRRLLLRLRQRRQKLQRAVEKALADLVKSDVLMEMQRKLNPILKGIENLPRSAPLYALACTAVREKLEQFLYYEPFIQDPEDKDDLHAMRIAAKHLRYTLEIFSPLYADELKLFLKALRQTQELLGEIHDCDVWMIYLPEFKERERIRTLRYYGSEGPFRRLVPGLDAYFADRTTTRDRLYVEFLEKWQSWRQEGLWDQLINQVSTTYLPAVQAQLESVVDGVAQESA</sequence>
<dbReference type="EMBL" id="DF967972">
    <property type="protein sequence ID" value="GAP15252.1"/>
    <property type="molecule type" value="Genomic_DNA"/>
</dbReference>
<dbReference type="InterPro" id="IPR007899">
    <property type="entry name" value="CHAD_dom"/>
</dbReference>
<dbReference type="PANTHER" id="PTHR39339">
    <property type="entry name" value="SLR1444 PROTEIN"/>
    <property type="match status" value="1"/>
</dbReference>
<gene>
    <name evidence="2" type="ORF">LARV_03036</name>
</gene>
<evidence type="ECO:0000313" key="3">
    <source>
        <dbReference type="Proteomes" id="UP000055060"/>
    </source>
</evidence>
<dbReference type="PANTHER" id="PTHR39339:SF1">
    <property type="entry name" value="CHAD DOMAIN-CONTAINING PROTEIN"/>
    <property type="match status" value="1"/>
</dbReference>
<accession>A0A0S7BJD5</accession>